<dbReference type="InterPro" id="IPR011009">
    <property type="entry name" value="Kinase-like_dom_sf"/>
</dbReference>
<dbReference type="InterPro" id="IPR006748">
    <property type="entry name" value="NH2Glyco/OHUrea_AB-resist_kin"/>
</dbReference>
<dbReference type="RefSeq" id="WP_345313787.1">
    <property type="nucleotide sequence ID" value="NZ_BAABIE010000011.1"/>
</dbReference>
<dbReference type="SUPFAM" id="SSF56112">
    <property type="entry name" value="Protein kinase-like (PK-like)"/>
    <property type="match status" value="1"/>
</dbReference>
<comment type="caution">
    <text evidence="1">The sequence shown here is derived from an EMBL/GenBank/DDBJ whole genome shotgun (WGS) entry which is preliminary data.</text>
</comment>
<evidence type="ECO:0000313" key="1">
    <source>
        <dbReference type="EMBL" id="GAA4752600.1"/>
    </source>
</evidence>
<evidence type="ECO:0000313" key="2">
    <source>
        <dbReference type="Proteomes" id="UP001500822"/>
    </source>
</evidence>
<reference evidence="2" key="1">
    <citation type="journal article" date="2019" name="Int. J. Syst. Evol. Microbiol.">
        <title>The Global Catalogue of Microorganisms (GCM) 10K type strain sequencing project: providing services to taxonomists for standard genome sequencing and annotation.</title>
        <authorList>
            <consortium name="The Broad Institute Genomics Platform"/>
            <consortium name="The Broad Institute Genome Sequencing Center for Infectious Disease"/>
            <person name="Wu L."/>
            <person name="Ma J."/>
        </authorList>
    </citation>
    <scope>NUCLEOTIDE SEQUENCE [LARGE SCALE GENOMIC DNA]</scope>
    <source>
        <strain evidence="2">JCM 18077</strain>
    </source>
</reference>
<dbReference type="Proteomes" id="UP001500822">
    <property type="component" value="Unassembled WGS sequence"/>
</dbReference>
<keyword evidence="2" id="KW-1185">Reference proteome</keyword>
<dbReference type="Pfam" id="PF04655">
    <property type="entry name" value="APH_6_hur"/>
    <property type="match status" value="1"/>
</dbReference>
<dbReference type="EMBL" id="BAABIE010000011">
    <property type="protein sequence ID" value="GAA4752600.1"/>
    <property type="molecule type" value="Genomic_DNA"/>
</dbReference>
<protein>
    <submittedName>
        <fullName evidence="1">Streptomycin 6-kinase</fullName>
    </submittedName>
</protein>
<name>A0ABP8ZC79_9ACTN</name>
<proteinExistence type="predicted"/>
<organism evidence="1 2">
    <name type="scientific">Gordonia alkaliphila</name>
    <dbReference type="NCBI Taxonomy" id="1053547"/>
    <lineage>
        <taxon>Bacteria</taxon>
        <taxon>Bacillati</taxon>
        <taxon>Actinomycetota</taxon>
        <taxon>Actinomycetes</taxon>
        <taxon>Mycobacteriales</taxon>
        <taxon>Gordoniaceae</taxon>
        <taxon>Gordonia</taxon>
    </lineage>
</organism>
<sequence length="321" mass="36115">MPVPRSDSGLWQHYAVVVEIPAGLAKQRALGPDWAAWLDGLGRRCDDLVAEWELTPTGDPMQGFASIVVPVRESDGRASVLKVGFDGSAETAHEHVALQLWGGDGAVRLYRVDPARRAMLLERLGSTDLREEWDLQACELIAGFYGRLHKPASPRFDPLSGYLQRWLDAMAADVRDMPVPRRLIDQALSLGRDFVVDAATDGRIIHGDLHYENVLAAEREPWLVIDPQPMSGDPHYEIAPLLWNRWDEMAGYLRESIQRRFFTAVEAAGFDEERARDWVIVRMVLNAHWAVEDAKRMRRDLDSSERASITQCISVAKAVQP</sequence>
<gene>
    <name evidence="1" type="ORF">GCM10023217_24510</name>
</gene>
<dbReference type="Gene3D" id="3.90.1200.10">
    <property type="match status" value="1"/>
</dbReference>
<accession>A0ABP8ZC79</accession>